<dbReference type="SUPFAM" id="SSF54285">
    <property type="entry name" value="MoaD/ThiS"/>
    <property type="match status" value="1"/>
</dbReference>
<proteinExistence type="predicted"/>
<protein>
    <submittedName>
        <fullName evidence="1">MoaD/ThiS family protein</fullName>
    </submittedName>
</protein>
<organism evidence="1 2">
    <name type="scientific">Candidatus Nitronauta litoralis</name>
    <dbReference type="NCBI Taxonomy" id="2705533"/>
    <lineage>
        <taxon>Bacteria</taxon>
        <taxon>Pseudomonadati</taxon>
        <taxon>Nitrospinota/Tectimicrobiota group</taxon>
        <taxon>Nitrospinota</taxon>
        <taxon>Nitrospinia</taxon>
        <taxon>Nitrospinales</taxon>
        <taxon>Nitrospinaceae</taxon>
        <taxon>Candidatus Nitronauta</taxon>
    </lineage>
</organism>
<sequence>MQLQIQVPSILAHCLSGNQETSLHASQLDEALEILWQEYPLLKHHCLTKSGNIRPHILIYFNEDNIKWLDSLECKITEGDRLTILQAVSGGG</sequence>
<dbReference type="Gene3D" id="3.10.20.30">
    <property type="match status" value="1"/>
</dbReference>
<dbReference type="KEGG" id="nli:G3M70_17795"/>
<dbReference type="Proteomes" id="UP000594688">
    <property type="component" value="Chromosome"/>
</dbReference>
<gene>
    <name evidence="1" type="ORF">G3M70_17795</name>
</gene>
<name>A0A7T0BZ63_9BACT</name>
<evidence type="ECO:0000313" key="1">
    <source>
        <dbReference type="EMBL" id="QPJ63623.1"/>
    </source>
</evidence>
<dbReference type="PANTHER" id="PTHR38031">
    <property type="entry name" value="SULFUR CARRIER PROTEIN SLR0821-RELATED"/>
    <property type="match status" value="1"/>
</dbReference>
<reference evidence="1 2" key="1">
    <citation type="submission" date="2020-02" db="EMBL/GenBank/DDBJ databases">
        <title>Genomic and physiological characterization of two novel Nitrospinaceae genera.</title>
        <authorList>
            <person name="Mueller A.J."/>
            <person name="Jung M.-Y."/>
            <person name="Strachan C.R."/>
            <person name="Herbold C.W."/>
            <person name="Kirkegaard R.H."/>
            <person name="Daims H."/>
        </authorList>
    </citation>
    <scope>NUCLEOTIDE SEQUENCE [LARGE SCALE GENOMIC DNA]</scope>
    <source>
        <strain evidence="1">EB</strain>
    </source>
</reference>
<dbReference type="EMBL" id="CP048685">
    <property type="protein sequence ID" value="QPJ63623.1"/>
    <property type="molecule type" value="Genomic_DNA"/>
</dbReference>
<accession>A0A7T0BZ63</accession>
<dbReference type="InterPro" id="IPR016155">
    <property type="entry name" value="Mopterin_synth/thiamin_S_b"/>
</dbReference>
<dbReference type="PANTHER" id="PTHR38031:SF1">
    <property type="entry name" value="SULFUR CARRIER PROTEIN CYSO"/>
    <property type="match status" value="1"/>
</dbReference>
<evidence type="ECO:0000313" key="2">
    <source>
        <dbReference type="Proteomes" id="UP000594688"/>
    </source>
</evidence>
<dbReference type="InterPro" id="IPR052045">
    <property type="entry name" value="Sulfur_Carrier/Prot_Modifier"/>
</dbReference>
<dbReference type="InterPro" id="IPR003749">
    <property type="entry name" value="ThiS/MoaD-like"/>
</dbReference>
<dbReference type="Pfam" id="PF02597">
    <property type="entry name" value="ThiS"/>
    <property type="match status" value="1"/>
</dbReference>
<dbReference type="AlphaFoldDB" id="A0A7T0BZ63"/>
<dbReference type="InterPro" id="IPR012675">
    <property type="entry name" value="Beta-grasp_dom_sf"/>
</dbReference>